<dbReference type="AlphaFoldDB" id="A0A3D8T3S6"/>
<accession>A0A3D8T3S6</accession>
<sequence>MKRQLESRAANGDSRQLRNLEMSNGDPVGPPVYGKSLGTFLASRFPQQAEGKEDLKPRPELERHDTVQYSIRCKDIAQDLMKLALSCDYHLFTWLLLDCAATKYIVMAETKAVILAKDQEVKWAPL</sequence>
<dbReference type="Proteomes" id="UP000256690">
    <property type="component" value="Unassembled WGS sequence"/>
</dbReference>
<organism evidence="2 3">
    <name type="scientific">Aspergillus mulundensis</name>
    <dbReference type="NCBI Taxonomy" id="1810919"/>
    <lineage>
        <taxon>Eukaryota</taxon>
        <taxon>Fungi</taxon>
        <taxon>Dikarya</taxon>
        <taxon>Ascomycota</taxon>
        <taxon>Pezizomycotina</taxon>
        <taxon>Eurotiomycetes</taxon>
        <taxon>Eurotiomycetidae</taxon>
        <taxon>Eurotiales</taxon>
        <taxon>Aspergillaceae</taxon>
        <taxon>Aspergillus</taxon>
        <taxon>Aspergillus subgen. Nidulantes</taxon>
    </lineage>
</organism>
<comment type="caution">
    <text evidence="2">The sequence shown here is derived from an EMBL/GenBank/DDBJ whole genome shotgun (WGS) entry which is preliminary data.</text>
</comment>
<dbReference type="RefSeq" id="XP_026608387.1">
    <property type="nucleotide sequence ID" value="XM_026742542.1"/>
</dbReference>
<feature type="region of interest" description="Disordered" evidence="1">
    <location>
        <begin position="1"/>
        <end position="35"/>
    </location>
</feature>
<gene>
    <name evidence="2" type="ORF">DSM5745_00526</name>
</gene>
<proteinExistence type="predicted"/>
<reference evidence="2 3" key="1">
    <citation type="journal article" date="2018" name="IMA Fungus">
        <title>IMA Genome-F 9: Draft genome sequence of Annulohypoxylon stygium, Aspergillus mulundensis, Berkeleyomyces basicola (syn. Thielaviopsis basicola), Ceratocystis smalleyi, two Cercospora beticola strains, Coleophoma cylindrospora, Fusarium fracticaudum, Phialophora cf. hyalina, and Morchella septimelata.</title>
        <authorList>
            <person name="Wingfield B.D."/>
            <person name="Bills G.F."/>
            <person name="Dong Y."/>
            <person name="Huang W."/>
            <person name="Nel W.J."/>
            <person name="Swalarsk-Parry B.S."/>
            <person name="Vaghefi N."/>
            <person name="Wilken P.M."/>
            <person name="An Z."/>
            <person name="de Beer Z.W."/>
            <person name="De Vos L."/>
            <person name="Chen L."/>
            <person name="Duong T.A."/>
            <person name="Gao Y."/>
            <person name="Hammerbacher A."/>
            <person name="Kikkert J.R."/>
            <person name="Li Y."/>
            <person name="Li H."/>
            <person name="Li K."/>
            <person name="Li Q."/>
            <person name="Liu X."/>
            <person name="Ma X."/>
            <person name="Naidoo K."/>
            <person name="Pethybridge S.J."/>
            <person name="Sun J."/>
            <person name="Steenkamp E.T."/>
            <person name="van der Nest M.A."/>
            <person name="van Wyk S."/>
            <person name="Wingfield M.J."/>
            <person name="Xiong C."/>
            <person name="Yue Q."/>
            <person name="Zhang X."/>
        </authorList>
    </citation>
    <scope>NUCLEOTIDE SEQUENCE [LARGE SCALE GENOMIC DNA]</scope>
    <source>
        <strain evidence="2 3">DSM 5745</strain>
    </source>
</reference>
<keyword evidence="3" id="KW-1185">Reference proteome</keyword>
<evidence type="ECO:0000313" key="2">
    <source>
        <dbReference type="EMBL" id="RDW93204.1"/>
    </source>
</evidence>
<dbReference type="EMBL" id="PVWQ01000001">
    <property type="protein sequence ID" value="RDW93204.1"/>
    <property type="molecule type" value="Genomic_DNA"/>
</dbReference>
<evidence type="ECO:0000313" key="3">
    <source>
        <dbReference type="Proteomes" id="UP000256690"/>
    </source>
</evidence>
<evidence type="ECO:0000256" key="1">
    <source>
        <dbReference type="SAM" id="MobiDB-lite"/>
    </source>
</evidence>
<protein>
    <submittedName>
        <fullName evidence="2">Uncharacterized protein</fullName>
    </submittedName>
</protein>
<dbReference type="GeneID" id="38110896"/>
<name>A0A3D8T3S6_9EURO</name>